<feature type="transmembrane region" description="Helical" evidence="2">
    <location>
        <begin position="160"/>
        <end position="180"/>
    </location>
</feature>
<dbReference type="RefSeq" id="WP_194112085.1">
    <property type="nucleotide sequence ID" value="NZ_JADFFL010000004.1"/>
</dbReference>
<keyword evidence="5" id="KW-1185">Reference proteome</keyword>
<protein>
    <recommendedName>
        <fullName evidence="6">Oxygen tolerance protein BatD</fullName>
    </recommendedName>
</protein>
<feature type="signal peptide" evidence="3">
    <location>
        <begin position="1"/>
        <end position="23"/>
    </location>
</feature>
<evidence type="ECO:0000256" key="1">
    <source>
        <dbReference type="SAM" id="MobiDB-lite"/>
    </source>
</evidence>
<gene>
    <name evidence="4" type="ORF">IRJ16_13300</name>
</gene>
<organism evidence="4 5">
    <name type="scientific">Mucilaginibacter myungsuensis</name>
    <dbReference type="NCBI Taxonomy" id="649104"/>
    <lineage>
        <taxon>Bacteria</taxon>
        <taxon>Pseudomonadati</taxon>
        <taxon>Bacteroidota</taxon>
        <taxon>Sphingobacteriia</taxon>
        <taxon>Sphingobacteriales</taxon>
        <taxon>Sphingobacteriaceae</taxon>
        <taxon>Mucilaginibacter</taxon>
    </lineage>
</organism>
<keyword evidence="2" id="KW-0812">Transmembrane</keyword>
<keyword evidence="2" id="KW-1133">Transmembrane helix</keyword>
<name>A0A929L2G0_9SPHI</name>
<reference evidence="4" key="1">
    <citation type="submission" date="2020-10" db="EMBL/GenBank/DDBJ databases">
        <title>Mucilaginibacter mali sp. nov., isolated from rhizosphere soil of apple orchard.</title>
        <authorList>
            <person name="Lee J.-S."/>
            <person name="Kim H.S."/>
            <person name="Kim J.-S."/>
        </authorList>
    </citation>
    <scope>NUCLEOTIDE SEQUENCE</scope>
    <source>
        <strain evidence="4">KCTC 22746</strain>
    </source>
</reference>
<feature type="chain" id="PRO_5037619526" description="Oxygen tolerance protein BatD" evidence="3">
    <location>
        <begin position="24"/>
        <end position="326"/>
    </location>
</feature>
<proteinExistence type="predicted"/>
<keyword evidence="3" id="KW-0732">Signal</keyword>
<accession>A0A929L2G0</accession>
<dbReference type="EMBL" id="JADFFL010000004">
    <property type="protein sequence ID" value="MBE9662865.1"/>
    <property type="molecule type" value="Genomic_DNA"/>
</dbReference>
<evidence type="ECO:0000313" key="5">
    <source>
        <dbReference type="Proteomes" id="UP000622475"/>
    </source>
</evidence>
<sequence length="326" mass="36457">MKRPYYFLVLLLILAGFTRTASAQVQATAKLDSTVIRIGSQTQLHLMVRQPKDQKVNFPQLADTISSKILIVNAGKLDTAADSKDPGNITVHRAYTITAFDEGKYEIPAYEFGAASGKVATSPLSLDVRTIKVDTTKAIFDIKQPMAVDYSLWDWIRDNLLLVCSILTALIIIGGVIWYLRTRPKKEVVVVEPPKPIIPLHVTILGQLAELREKKLWQQGNEKLYHVELSNIVRDYLERRYVIKTHEKTTAEIFASLKYLDIEDADRNMLRLILLLADMVKFAKEKPLPAENEQSMDNAIAFVNNTKQEAAPAAPSQPAEGGATDV</sequence>
<dbReference type="AlphaFoldDB" id="A0A929L2G0"/>
<evidence type="ECO:0000256" key="3">
    <source>
        <dbReference type="SAM" id="SignalP"/>
    </source>
</evidence>
<evidence type="ECO:0000313" key="4">
    <source>
        <dbReference type="EMBL" id="MBE9662865.1"/>
    </source>
</evidence>
<dbReference type="Proteomes" id="UP000622475">
    <property type="component" value="Unassembled WGS sequence"/>
</dbReference>
<keyword evidence="2" id="KW-0472">Membrane</keyword>
<feature type="compositionally biased region" description="Low complexity" evidence="1">
    <location>
        <begin position="308"/>
        <end position="326"/>
    </location>
</feature>
<evidence type="ECO:0000256" key="2">
    <source>
        <dbReference type="SAM" id="Phobius"/>
    </source>
</evidence>
<feature type="region of interest" description="Disordered" evidence="1">
    <location>
        <begin position="306"/>
        <end position="326"/>
    </location>
</feature>
<evidence type="ECO:0008006" key="6">
    <source>
        <dbReference type="Google" id="ProtNLM"/>
    </source>
</evidence>
<comment type="caution">
    <text evidence="4">The sequence shown here is derived from an EMBL/GenBank/DDBJ whole genome shotgun (WGS) entry which is preliminary data.</text>
</comment>